<dbReference type="GO" id="GO:0006310">
    <property type="term" value="P:DNA recombination"/>
    <property type="evidence" value="ECO:0007669"/>
    <property type="project" value="TreeGrafter"/>
</dbReference>
<dbReference type="GO" id="GO:0043597">
    <property type="term" value="C:cytoplasmic replication fork"/>
    <property type="evidence" value="ECO:0007669"/>
    <property type="project" value="TreeGrafter"/>
</dbReference>
<dbReference type="InterPro" id="IPR013826">
    <property type="entry name" value="Topo_IA_cen_sub3"/>
</dbReference>
<dbReference type="CDD" id="cd03362">
    <property type="entry name" value="TOPRIM_TopoIA_TopoIII"/>
    <property type="match status" value="1"/>
</dbReference>
<dbReference type="GO" id="GO:0003917">
    <property type="term" value="F:DNA topoisomerase type I (single strand cut, ATP-independent) activity"/>
    <property type="evidence" value="ECO:0007669"/>
    <property type="project" value="UniProtKB-EC"/>
</dbReference>
<gene>
    <name evidence="15" type="primary">topB</name>
    <name evidence="15" type="ORF">FVB32_05430</name>
</gene>
<comment type="caution">
    <text evidence="15">The sequence shown here is derived from an EMBL/GenBank/DDBJ whole genome shotgun (WGS) entry which is preliminary data.</text>
</comment>
<dbReference type="SMART" id="SM00493">
    <property type="entry name" value="TOPRIM"/>
    <property type="match status" value="1"/>
</dbReference>
<evidence type="ECO:0000256" key="9">
    <source>
        <dbReference type="ARBA" id="ARBA00030003"/>
    </source>
</evidence>
<protein>
    <recommendedName>
        <fullName evidence="3">DNA topoisomerase</fullName>
        <ecNumber evidence="3">5.6.2.1</ecNumber>
    </recommendedName>
    <alternativeName>
        <fullName evidence="12">Omega-protein</fullName>
    </alternativeName>
    <alternativeName>
        <fullName evidence="11">Relaxing enzyme</fullName>
    </alternativeName>
    <alternativeName>
        <fullName evidence="9">Swivelase</fullName>
    </alternativeName>
    <alternativeName>
        <fullName evidence="10">Untwisting enzyme</fullName>
    </alternativeName>
</protein>
<keyword evidence="6" id="KW-0799">Topoisomerase</keyword>
<dbReference type="Gene3D" id="2.70.20.10">
    <property type="entry name" value="Topoisomerase I, domain 3"/>
    <property type="match status" value="1"/>
</dbReference>
<dbReference type="PROSITE" id="PS52039">
    <property type="entry name" value="TOPO_IA_2"/>
    <property type="match status" value="1"/>
</dbReference>
<dbReference type="RefSeq" id="WP_147741945.1">
    <property type="nucleotide sequence ID" value="NZ_VRUR01000001.1"/>
</dbReference>
<evidence type="ECO:0000256" key="1">
    <source>
        <dbReference type="ARBA" id="ARBA00000213"/>
    </source>
</evidence>
<evidence type="ECO:0000256" key="3">
    <source>
        <dbReference type="ARBA" id="ARBA00012891"/>
    </source>
</evidence>
<dbReference type="GO" id="GO:0003677">
    <property type="term" value="F:DNA binding"/>
    <property type="evidence" value="ECO:0007669"/>
    <property type="project" value="UniProtKB-KW"/>
</dbReference>
<dbReference type="PANTHER" id="PTHR11390">
    <property type="entry name" value="PROKARYOTIC DNA TOPOISOMERASE"/>
    <property type="match status" value="1"/>
</dbReference>
<sequence>MKVILAEKPSVARTIASVVGASTRKDGYFEGNDYQVTWAIGHLVGLSMPKAYGYEKWSLNHLPIIPQPFKLEIIEDPSIKKQFKVIESLFKNCKEIIVATDAGREGELIYRYIHLLAIPAENVTIKRLWISDLTDNTIRKGLEQLRPIAEFDLLYHAARARSEADWLVGINFTQGYTLASGKGKPLSIGRVQTATLRLIVDRYSEHTSFQSTAFFIPKITLEDPNKPFVLSCEEKYKDRASAELLLNDLKDSMSAPIESTNKVSREKAPLLYDLTTLQRTANKVYKYTAKQTLDTAQALYERHKLVTYPRTDSQYLTVIQKPEIIKTFEKMDTISIREITTDSLKETCIKGVTDNPVFNNGKVTDHHAIIPTGKTGRLDDLSEVEKNLYLMIVQRFYQSFLPDCEKTTRRLQTIIGEQFFNTSSKQTLKIGWRVLSPEGEPEAMLPTLQPKECRTILETVIHEGMTKPKPIYTESSLLGSMETAGQFVQDKSLREGLKERGLGTPATRAAIIETLIKREYIIRAKGKLLPTEIGAGLINSIKELSVCSPELTGDWEFKLKQVERGDLAYEEFMSEIRSYVNITFPKLLESAQMVKELQTSEEKERDFSFGSCPKCSGGEIRKGKKSAYCTNWNADPKCNFTIWLSSFGKKLTDTQVSNLIHKRETSKLKGFKSKAGKPFSAQLVLDSEFKVKLLFQKK</sequence>
<evidence type="ECO:0000256" key="5">
    <source>
        <dbReference type="ARBA" id="ARBA00022842"/>
    </source>
</evidence>
<evidence type="ECO:0000259" key="13">
    <source>
        <dbReference type="PROSITE" id="PS50880"/>
    </source>
</evidence>
<comment type="catalytic activity">
    <reaction evidence="1">
        <text>ATP-independent breakage of single-stranded DNA, followed by passage and rejoining.</text>
        <dbReference type="EC" id="5.6.2.1"/>
    </reaction>
</comment>
<evidence type="ECO:0000256" key="4">
    <source>
        <dbReference type="ARBA" id="ARBA00022723"/>
    </source>
</evidence>
<dbReference type="SUPFAM" id="SSF56712">
    <property type="entry name" value="Prokaryotic type I DNA topoisomerase"/>
    <property type="match status" value="1"/>
</dbReference>
<dbReference type="InterPro" id="IPR023406">
    <property type="entry name" value="Topo_IA_AS"/>
</dbReference>
<dbReference type="InterPro" id="IPR003602">
    <property type="entry name" value="Topo_IA_DNA-bd_dom"/>
</dbReference>
<dbReference type="GO" id="GO:0046872">
    <property type="term" value="F:metal ion binding"/>
    <property type="evidence" value="ECO:0007669"/>
    <property type="project" value="UniProtKB-KW"/>
</dbReference>
<name>A0A5C8V7N2_9FLAO</name>
<evidence type="ECO:0000256" key="10">
    <source>
        <dbReference type="ARBA" id="ARBA00031985"/>
    </source>
</evidence>
<dbReference type="Pfam" id="PF01131">
    <property type="entry name" value="Topoisom_bac"/>
    <property type="match status" value="1"/>
</dbReference>
<dbReference type="PANTHER" id="PTHR11390:SF21">
    <property type="entry name" value="DNA TOPOISOMERASE 3-ALPHA"/>
    <property type="match status" value="1"/>
</dbReference>
<dbReference type="EC" id="5.6.2.1" evidence="3"/>
<organism evidence="15 16">
    <name type="scientific">Flagellimonas hymeniacidonis</name>
    <dbReference type="NCBI Taxonomy" id="2603628"/>
    <lineage>
        <taxon>Bacteria</taxon>
        <taxon>Pseudomonadati</taxon>
        <taxon>Bacteroidota</taxon>
        <taxon>Flavobacteriia</taxon>
        <taxon>Flavobacteriales</taxon>
        <taxon>Flavobacteriaceae</taxon>
        <taxon>Flagellimonas</taxon>
    </lineage>
</organism>
<dbReference type="GO" id="GO:0006281">
    <property type="term" value="P:DNA repair"/>
    <property type="evidence" value="ECO:0007669"/>
    <property type="project" value="TreeGrafter"/>
</dbReference>
<reference evidence="15 16" key="1">
    <citation type="submission" date="2019-08" db="EMBL/GenBank/DDBJ databases">
        <title>Professor.</title>
        <authorList>
            <person name="Park J.S."/>
        </authorList>
    </citation>
    <scope>NUCLEOTIDE SEQUENCE [LARGE SCALE GENOMIC DNA]</scope>
    <source>
        <strain evidence="15 16">176CP5-101</strain>
    </source>
</reference>
<accession>A0A5C8V7N2</accession>
<dbReference type="CDD" id="cd00186">
    <property type="entry name" value="TOP1Ac"/>
    <property type="match status" value="1"/>
</dbReference>
<dbReference type="Gene3D" id="3.40.50.140">
    <property type="match status" value="1"/>
</dbReference>
<keyword evidence="16" id="KW-1185">Reference proteome</keyword>
<dbReference type="InterPro" id="IPR013824">
    <property type="entry name" value="Topo_IA_cen_sub1"/>
</dbReference>
<evidence type="ECO:0000256" key="6">
    <source>
        <dbReference type="ARBA" id="ARBA00023029"/>
    </source>
</evidence>
<dbReference type="InterPro" id="IPR023405">
    <property type="entry name" value="Topo_IA_core_domain"/>
</dbReference>
<dbReference type="NCBIfam" id="NF005829">
    <property type="entry name" value="PRK07726.1"/>
    <property type="match status" value="1"/>
</dbReference>
<dbReference type="InterPro" id="IPR000380">
    <property type="entry name" value="Topo_IA"/>
</dbReference>
<dbReference type="PRINTS" id="PR00417">
    <property type="entry name" value="PRTPISMRASEI"/>
</dbReference>
<evidence type="ECO:0000256" key="7">
    <source>
        <dbReference type="ARBA" id="ARBA00023125"/>
    </source>
</evidence>
<evidence type="ECO:0000256" key="12">
    <source>
        <dbReference type="ARBA" id="ARBA00032877"/>
    </source>
</evidence>
<proteinExistence type="inferred from homology"/>
<keyword evidence="5" id="KW-0460">Magnesium</keyword>
<dbReference type="InterPro" id="IPR034144">
    <property type="entry name" value="TOPRIM_TopoIII"/>
</dbReference>
<dbReference type="SMART" id="SM00437">
    <property type="entry name" value="TOP1Ac"/>
    <property type="match status" value="1"/>
</dbReference>
<dbReference type="Pfam" id="PF01751">
    <property type="entry name" value="Toprim"/>
    <property type="match status" value="1"/>
</dbReference>
<evidence type="ECO:0000256" key="11">
    <source>
        <dbReference type="ARBA" id="ARBA00032235"/>
    </source>
</evidence>
<dbReference type="Gene3D" id="1.10.460.10">
    <property type="entry name" value="Topoisomerase I, domain 2"/>
    <property type="match status" value="1"/>
</dbReference>
<dbReference type="InterPro" id="IPR003601">
    <property type="entry name" value="Topo_IA_2"/>
</dbReference>
<comment type="similarity">
    <text evidence="2">Belongs to the type IA topoisomerase family.</text>
</comment>
<dbReference type="PROSITE" id="PS50880">
    <property type="entry name" value="TOPRIM"/>
    <property type="match status" value="1"/>
</dbReference>
<keyword evidence="4" id="KW-0479">Metal-binding</keyword>
<keyword evidence="7" id="KW-0238">DNA-binding</keyword>
<feature type="domain" description="Topo IA-type catalytic" evidence="14">
    <location>
        <begin position="151"/>
        <end position="584"/>
    </location>
</feature>
<evidence type="ECO:0000256" key="8">
    <source>
        <dbReference type="ARBA" id="ARBA00023235"/>
    </source>
</evidence>
<dbReference type="InterPro" id="IPR013497">
    <property type="entry name" value="Topo_IA_cen"/>
</dbReference>
<evidence type="ECO:0000259" key="14">
    <source>
        <dbReference type="PROSITE" id="PS52039"/>
    </source>
</evidence>
<dbReference type="InterPro" id="IPR025589">
    <property type="entry name" value="Toprim_C_rpt"/>
</dbReference>
<dbReference type="AlphaFoldDB" id="A0A5C8V7N2"/>
<dbReference type="EMBL" id="VRUR01000001">
    <property type="protein sequence ID" value="TXN37731.1"/>
    <property type="molecule type" value="Genomic_DNA"/>
</dbReference>
<evidence type="ECO:0000256" key="2">
    <source>
        <dbReference type="ARBA" id="ARBA00009446"/>
    </source>
</evidence>
<feature type="domain" description="Toprim" evidence="13">
    <location>
        <begin position="1"/>
        <end position="133"/>
    </location>
</feature>
<dbReference type="InterPro" id="IPR006171">
    <property type="entry name" value="TOPRIM_dom"/>
</dbReference>
<dbReference type="Pfam" id="PF13342">
    <property type="entry name" value="Toprim_Crpt"/>
    <property type="match status" value="1"/>
</dbReference>
<evidence type="ECO:0000313" key="15">
    <source>
        <dbReference type="EMBL" id="TXN37731.1"/>
    </source>
</evidence>
<dbReference type="Gene3D" id="1.10.290.10">
    <property type="entry name" value="Topoisomerase I, domain 4"/>
    <property type="match status" value="1"/>
</dbReference>
<keyword evidence="8 15" id="KW-0413">Isomerase</keyword>
<dbReference type="InterPro" id="IPR005738">
    <property type="entry name" value="TopoIII"/>
</dbReference>
<dbReference type="NCBIfam" id="TIGR01056">
    <property type="entry name" value="topB"/>
    <property type="match status" value="1"/>
</dbReference>
<dbReference type="PROSITE" id="PS00396">
    <property type="entry name" value="TOPO_IA_1"/>
    <property type="match status" value="1"/>
</dbReference>
<evidence type="ECO:0000313" key="16">
    <source>
        <dbReference type="Proteomes" id="UP000321456"/>
    </source>
</evidence>
<dbReference type="GO" id="GO:0006265">
    <property type="term" value="P:DNA topological change"/>
    <property type="evidence" value="ECO:0007669"/>
    <property type="project" value="InterPro"/>
</dbReference>
<dbReference type="InterPro" id="IPR013825">
    <property type="entry name" value="Topo_IA_cen_sub2"/>
</dbReference>
<dbReference type="SMART" id="SM00436">
    <property type="entry name" value="TOP1Bc"/>
    <property type="match status" value="1"/>
</dbReference>
<dbReference type="Proteomes" id="UP000321456">
    <property type="component" value="Unassembled WGS sequence"/>
</dbReference>